<dbReference type="Pfam" id="PF03734">
    <property type="entry name" value="YkuD"/>
    <property type="match status" value="1"/>
</dbReference>
<keyword evidence="3" id="KW-0328">Glycosyltransferase</keyword>
<dbReference type="PANTHER" id="PTHR30582:SF24">
    <property type="entry name" value="L,D-TRANSPEPTIDASE ERFK_SRFK-RELATED"/>
    <property type="match status" value="1"/>
</dbReference>
<evidence type="ECO:0000256" key="4">
    <source>
        <dbReference type="ARBA" id="ARBA00022679"/>
    </source>
</evidence>
<evidence type="ECO:0000256" key="5">
    <source>
        <dbReference type="ARBA" id="ARBA00022801"/>
    </source>
</evidence>
<keyword evidence="6 9" id="KW-0133">Cell shape</keyword>
<keyword evidence="13" id="KW-1185">Reference proteome</keyword>
<sequence length="247" mass="26012">MRRAVAAGLLAATVLAGCGGGEDVAPTPQQAAEAEPERAAPEEVRPPPLRAGQFSAKLRRSVWLRASPGGRVLGTIGTRTKFGSRTSLAIIHRRDGWYGVLNELTPNRKVGWIPAASATLERQPYLLRIDLSKRELIVRRGAAEVRGFRVAVGAPGTETPLGRSAVTDTLLFPTGAGPYGCCAVALTSRQTNLPATWAGGAQVAIHGTPDESVIGQAVSLGCVRSRNTDVRWLAKNIPAGALVTVVR</sequence>
<evidence type="ECO:0000256" key="9">
    <source>
        <dbReference type="PROSITE-ProRule" id="PRU01373"/>
    </source>
</evidence>
<dbReference type="EMBL" id="CP088295">
    <property type="protein sequence ID" value="UUY03280.1"/>
    <property type="molecule type" value="Genomic_DNA"/>
</dbReference>
<gene>
    <name evidence="12" type="ORF">LRS13_21825</name>
</gene>
<feature type="active site" description="Proton donor/acceptor" evidence="9">
    <location>
        <position position="206"/>
    </location>
</feature>
<dbReference type="Gene3D" id="2.40.440.10">
    <property type="entry name" value="L,D-transpeptidase catalytic domain-like"/>
    <property type="match status" value="1"/>
</dbReference>
<keyword evidence="7 9" id="KW-0573">Peptidoglycan synthesis</keyword>
<proteinExistence type="inferred from homology"/>
<keyword evidence="5" id="KW-0378">Hydrolase</keyword>
<evidence type="ECO:0000256" key="10">
    <source>
        <dbReference type="SAM" id="MobiDB-lite"/>
    </source>
</evidence>
<dbReference type="PROSITE" id="PS52029">
    <property type="entry name" value="LD_TPASE"/>
    <property type="match status" value="1"/>
</dbReference>
<dbReference type="InterPro" id="IPR005490">
    <property type="entry name" value="LD_TPept_cat_dom"/>
</dbReference>
<evidence type="ECO:0000256" key="8">
    <source>
        <dbReference type="ARBA" id="ARBA00023316"/>
    </source>
</evidence>
<evidence type="ECO:0000256" key="1">
    <source>
        <dbReference type="ARBA" id="ARBA00004752"/>
    </source>
</evidence>
<dbReference type="InterPro" id="IPR038063">
    <property type="entry name" value="Transpep_catalytic_dom"/>
</dbReference>
<reference evidence="13" key="1">
    <citation type="submission" date="2021-11" db="EMBL/GenBank/DDBJ databases">
        <title>Cultivation dependent microbiological survey of springs from the worlds oldest radium mine currently devoted to the extraction of radon-saturated water.</title>
        <authorList>
            <person name="Kapinusova G."/>
            <person name="Smrhova T."/>
            <person name="Strejcek M."/>
            <person name="Suman J."/>
            <person name="Jani K."/>
            <person name="Pajer P."/>
            <person name="Uhlik O."/>
        </authorList>
    </citation>
    <scope>NUCLEOTIDE SEQUENCE [LARGE SCALE GENOMIC DNA]</scope>
    <source>
        <strain evidence="13">J379</strain>
    </source>
</reference>
<evidence type="ECO:0000256" key="2">
    <source>
        <dbReference type="ARBA" id="ARBA00005992"/>
    </source>
</evidence>
<dbReference type="PANTHER" id="PTHR30582">
    <property type="entry name" value="L,D-TRANSPEPTIDASE"/>
    <property type="match status" value="1"/>
</dbReference>
<evidence type="ECO:0000259" key="11">
    <source>
        <dbReference type="PROSITE" id="PS52029"/>
    </source>
</evidence>
<dbReference type="Proteomes" id="UP001058860">
    <property type="component" value="Chromosome"/>
</dbReference>
<dbReference type="RefSeq" id="WP_353863792.1">
    <property type="nucleotide sequence ID" value="NZ_CP088295.1"/>
</dbReference>
<name>A0ABY5PFK0_9ACTN</name>
<keyword evidence="4" id="KW-0808">Transferase</keyword>
<feature type="active site" description="Nucleophile" evidence="9">
    <location>
        <position position="222"/>
    </location>
</feature>
<comment type="similarity">
    <text evidence="2">Belongs to the YkuD family.</text>
</comment>
<evidence type="ECO:0000313" key="12">
    <source>
        <dbReference type="EMBL" id="UUY03280.1"/>
    </source>
</evidence>
<feature type="compositionally biased region" description="Basic and acidic residues" evidence="10">
    <location>
        <begin position="35"/>
        <end position="45"/>
    </location>
</feature>
<evidence type="ECO:0000256" key="3">
    <source>
        <dbReference type="ARBA" id="ARBA00022676"/>
    </source>
</evidence>
<evidence type="ECO:0000313" key="13">
    <source>
        <dbReference type="Proteomes" id="UP001058860"/>
    </source>
</evidence>
<accession>A0ABY5PFK0</accession>
<comment type="pathway">
    <text evidence="1 9">Cell wall biogenesis; peptidoglycan biosynthesis.</text>
</comment>
<evidence type="ECO:0000256" key="7">
    <source>
        <dbReference type="ARBA" id="ARBA00022984"/>
    </source>
</evidence>
<feature type="region of interest" description="Disordered" evidence="10">
    <location>
        <begin position="20"/>
        <end position="51"/>
    </location>
</feature>
<dbReference type="CDD" id="cd16913">
    <property type="entry name" value="YkuD_like"/>
    <property type="match status" value="1"/>
</dbReference>
<feature type="domain" description="L,D-TPase catalytic" evidence="11">
    <location>
        <begin position="125"/>
        <end position="246"/>
    </location>
</feature>
<protein>
    <submittedName>
        <fullName evidence="12">L,D-transpeptidase</fullName>
    </submittedName>
</protein>
<feature type="compositionally biased region" description="Low complexity" evidence="10">
    <location>
        <begin position="24"/>
        <end position="33"/>
    </location>
</feature>
<evidence type="ECO:0000256" key="6">
    <source>
        <dbReference type="ARBA" id="ARBA00022960"/>
    </source>
</evidence>
<keyword evidence="8 9" id="KW-0961">Cell wall biogenesis/degradation</keyword>
<dbReference type="SUPFAM" id="SSF141523">
    <property type="entry name" value="L,D-transpeptidase catalytic domain-like"/>
    <property type="match status" value="1"/>
</dbReference>
<organism evidence="12 13">
    <name type="scientific">Svornostia abyssi</name>
    <dbReference type="NCBI Taxonomy" id="2898438"/>
    <lineage>
        <taxon>Bacteria</taxon>
        <taxon>Bacillati</taxon>
        <taxon>Actinomycetota</taxon>
        <taxon>Thermoleophilia</taxon>
        <taxon>Solirubrobacterales</taxon>
        <taxon>Baekduiaceae</taxon>
        <taxon>Svornostia</taxon>
    </lineage>
</organism>
<dbReference type="PROSITE" id="PS51257">
    <property type="entry name" value="PROKAR_LIPOPROTEIN"/>
    <property type="match status" value="1"/>
</dbReference>
<dbReference type="InterPro" id="IPR050979">
    <property type="entry name" value="LD-transpeptidase"/>
</dbReference>